<sequence>MIDVEKNLQKDISNIEVKINYVKNELNTKIDIVKNLNEKLSTGNRLIHFMILIAAILGLILNALFMRYLQGGK</sequence>
<evidence type="ECO:0000313" key="3">
    <source>
        <dbReference type="Proteomes" id="UP000006208"/>
    </source>
</evidence>
<gene>
    <name evidence="2" type="ORF">BBU118A_S14</name>
</gene>
<dbReference type="EMBL" id="CP001530">
    <property type="protein sequence ID" value="ACN92754.1"/>
    <property type="molecule type" value="Genomic_DNA"/>
</dbReference>
<name>A0A7U3YB09_BORBG</name>
<geneLocation type="plasmid" evidence="2 3">
    <name>118a_lp32-3</name>
</geneLocation>
<proteinExistence type="predicted"/>
<keyword evidence="1" id="KW-1133">Transmembrane helix</keyword>
<accession>A0A7U3YB09</accession>
<feature type="transmembrane region" description="Helical" evidence="1">
    <location>
        <begin position="46"/>
        <end position="65"/>
    </location>
</feature>
<reference evidence="2 3" key="1">
    <citation type="journal article" date="2011" name="J. Bacteriol.">
        <title>Whole-genome sequences of thirteen isolates of Borrelia burgdorferi.</title>
        <authorList>
            <person name="Schutzer S.E."/>
            <person name="Fraser-Liggett C.M."/>
            <person name="Casjens S.R."/>
            <person name="Qiu W.G."/>
            <person name="Dunn J.J."/>
            <person name="Mongodin E.F."/>
            <person name="Luft B.J."/>
        </authorList>
    </citation>
    <scope>NUCLEOTIDE SEQUENCE [LARGE SCALE GENOMIC DNA]</scope>
    <source>
        <strain evidence="2 3">118a</strain>
        <plasmid evidence="2 3">118a_lp32-3</plasmid>
    </source>
</reference>
<dbReference type="Proteomes" id="UP000006208">
    <property type="component" value="Plasmid 118a_lp32-3"/>
</dbReference>
<protein>
    <submittedName>
        <fullName evidence="2">Uncharacterized protein</fullName>
    </submittedName>
</protein>
<dbReference type="AlphaFoldDB" id="A0A7U3YB09"/>
<keyword evidence="2" id="KW-0614">Plasmid</keyword>
<keyword evidence="1" id="KW-0472">Membrane</keyword>
<evidence type="ECO:0000256" key="1">
    <source>
        <dbReference type="SAM" id="Phobius"/>
    </source>
</evidence>
<organism evidence="2 3">
    <name type="scientific">Borreliella burgdorferi 118a</name>
    <dbReference type="NCBI Taxonomy" id="476210"/>
    <lineage>
        <taxon>Bacteria</taxon>
        <taxon>Pseudomonadati</taxon>
        <taxon>Spirochaetota</taxon>
        <taxon>Spirochaetia</taxon>
        <taxon>Spirochaetales</taxon>
        <taxon>Borreliaceae</taxon>
        <taxon>Borreliella</taxon>
    </lineage>
</organism>
<keyword evidence="1" id="KW-0812">Transmembrane</keyword>
<evidence type="ECO:0000313" key="2">
    <source>
        <dbReference type="EMBL" id="ACN92754.1"/>
    </source>
</evidence>